<dbReference type="EMBL" id="JARKIB010000024">
    <property type="protein sequence ID" value="KAJ7766105.1"/>
    <property type="molecule type" value="Genomic_DNA"/>
</dbReference>
<keyword evidence="2" id="KW-1185">Reference proteome</keyword>
<name>A0AAD7JM17_9AGAR</name>
<evidence type="ECO:0000313" key="2">
    <source>
        <dbReference type="Proteomes" id="UP001215598"/>
    </source>
</evidence>
<accession>A0AAD7JM17</accession>
<dbReference type="AlphaFoldDB" id="A0AAD7JM17"/>
<sequence length="448" mass="50640">MSDEVPNEVWHEVFCYLPREALKAVSLTRSTFLAISRPLLFKNFYFQLGIRRLGDWSSSRTSAGNEARALARLAFWSSNDIAPLVHSCTLAYHKGHVNMSLFGAFFERLPRFTNLRSFHGDDIELTQGRLAVLCGLPALRSLHLRGWRAAPGQQIIFSSALLPVAVFHAHRSWQSWTDDSNPNAWLNSLSPDTLRELVVATAPLHTTQHFPHVHTLEMRVSPDLSPPFDPQRHRRSDGWPCQEMLPVLENYNGVQQILYPFLSRSTLTRIVVHDSHPHDLINALRGVSTCINITSLTMTVALHQLPTAAFDTEALKAICMLLPRLTKLSVSVTGNLEAGVPNIQPTHVLNLLGNTPILPRSLQLLIIVWTFLVFNPVPPDQSPDFECIRANVTTCCPVLELFWLDAVYSLSHWRKIHGEVQEFTGYTETEVNMMRIRVGEWLDPVSDR</sequence>
<organism evidence="1 2">
    <name type="scientific">Mycena metata</name>
    <dbReference type="NCBI Taxonomy" id="1033252"/>
    <lineage>
        <taxon>Eukaryota</taxon>
        <taxon>Fungi</taxon>
        <taxon>Dikarya</taxon>
        <taxon>Basidiomycota</taxon>
        <taxon>Agaricomycotina</taxon>
        <taxon>Agaricomycetes</taxon>
        <taxon>Agaricomycetidae</taxon>
        <taxon>Agaricales</taxon>
        <taxon>Marasmiineae</taxon>
        <taxon>Mycenaceae</taxon>
        <taxon>Mycena</taxon>
    </lineage>
</organism>
<evidence type="ECO:0000313" key="1">
    <source>
        <dbReference type="EMBL" id="KAJ7766105.1"/>
    </source>
</evidence>
<gene>
    <name evidence="1" type="ORF">B0H16DRAFT_1454004</name>
</gene>
<evidence type="ECO:0008006" key="3">
    <source>
        <dbReference type="Google" id="ProtNLM"/>
    </source>
</evidence>
<proteinExistence type="predicted"/>
<protein>
    <recommendedName>
        <fullName evidence="3">F-box domain-containing protein</fullName>
    </recommendedName>
</protein>
<reference evidence="1" key="1">
    <citation type="submission" date="2023-03" db="EMBL/GenBank/DDBJ databases">
        <title>Massive genome expansion in bonnet fungi (Mycena s.s.) driven by repeated elements and novel gene families across ecological guilds.</title>
        <authorList>
            <consortium name="Lawrence Berkeley National Laboratory"/>
            <person name="Harder C.B."/>
            <person name="Miyauchi S."/>
            <person name="Viragh M."/>
            <person name="Kuo A."/>
            <person name="Thoen E."/>
            <person name="Andreopoulos B."/>
            <person name="Lu D."/>
            <person name="Skrede I."/>
            <person name="Drula E."/>
            <person name="Henrissat B."/>
            <person name="Morin E."/>
            <person name="Kohler A."/>
            <person name="Barry K."/>
            <person name="LaButti K."/>
            <person name="Morin E."/>
            <person name="Salamov A."/>
            <person name="Lipzen A."/>
            <person name="Mereny Z."/>
            <person name="Hegedus B."/>
            <person name="Baldrian P."/>
            <person name="Stursova M."/>
            <person name="Weitz H."/>
            <person name="Taylor A."/>
            <person name="Grigoriev I.V."/>
            <person name="Nagy L.G."/>
            <person name="Martin F."/>
            <person name="Kauserud H."/>
        </authorList>
    </citation>
    <scope>NUCLEOTIDE SEQUENCE</scope>
    <source>
        <strain evidence="1">CBHHK182m</strain>
    </source>
</reference>
<dbReference type="Proteomes" id="UP001215598">
    <property type="component" value="Unassembled WGS sequence"/>
</dbReference>
<comment type="caution">
    <text evidence="1">The sequence shown here is derived from an EMBL/GenBank/DDBJ whole genome shotgun (WGS) entry which is preliminary data.</text>
</comment>